<dbReference type="PANTHER" id="PTHR35179:SF2">
    <property type="entry name" value="START DOMAIN-CONTAINING PROTEIN"/>
    <property type="match status" value="1"/>
</dbReference>
<comment type="caution">
    <text evidence="2">The sequence shown here is derived from an EMBL/GenBank/DDBJ whole genome shotgun (WGS) entry which is preliminary data.</text>
</comment>
<accession>A0A9W8Y3Z2</accession>
<sequence length="484" mass="54358">MSFNASFSGNSRGGFAPRRGRGGWGRPLAKPREPVKPDIESHPLGQLLQTVHNSDLLDMPSNSSHNVTITDCQYVASYNWLNNSNPTVVVPGKPARWTPLQYPQKLKEDSGQYFRDLNAAKYPDFPMAPVAHAVLASDDFRPANVNLFACGSTLGNLLRFVRGMDKAFRFNVEAIGDTVFFIRKENDPKELIKDVRGFGHTFPEAYTTWEQEVKGSETHQRIVQYVFGNLKCMVRFECDGYIKDDPIGRLASSTLATSNNTSNSTSDEEDLLKSLQDTAISRPLKTTTSECEALTIKRGGSEIPQCSIFDLKTRSSRAKWGINMDDIYPLLWVKQIPNFIAAYHDGFGIFNDIRVQDVREDVQKWEKDNMKAIRRLSILLEKIIDIAKEDARGLLEVYFAGAGGLEIRSQHGEGMHALPSELMEKWADNEATRGVSDSDASDDTDQKFYDFESDDDWKAHSDEEEPDYTACSAEDCGYCGKCTY</sequence>
<dbReference type="PANTHER" id="PTHR35179">
    <property type="entry name" value="PROTEIN CBG02620"/>
    <property type="match status" value="1"/>
</dbReference>
<reference evidence="2" key="1">
    <citation type="submission" date="2022-10" db="EMBL/GenBank/DDBJ databases">
        <title>Tapping the CABI collections for fungal endophytes: first genome assemblies for Collariella, Neodidymelliopsis, Ascochyta clinopodiicola, Didymella pomorum, Didymosphaeria variabile, Neocosmospora piperis and Neocucurbitaria cava.</title>
        <authorList>
            <person name="Hill R."/>
        </authorList>
    </citation>
    <scope>NUCLEOTIDE SEQUENCE</scope>
    <source>
        <strain evidence="2">IMI 356814</strain>
    </source>
</reference>
<protein>
    <recommendedName>
        <fullName evidence="4">Geranylgeranyl pyrophosphate synthetase</fullName>
    </recommendedName>
</protein>
<feature type="region of interest" description="Disordered" evidence="1">
    <location>
        <begin position="1"/>
        <end position="40"/>
    </location>
</feature>
<gene>
    <name evidence="2" type="ORF">N0V83_007872</name>
</gene>
<name>A0A9W8Y3Z2_9PLEO</name>
<proteinExistence type="predicted"/>
<dbReference type="OrthoDB" id="5393654at2759"/>
<dbReference type="Proteomes" id="UP001140560">
    <property type="component" value="Unassembled WGS sequence"/>
</dbReference>
<evidence type="ECO:0000313" key="3">
    <source>
        <dbReference type="Proteomes" id="UP001140560"/>
    </source>
</evidence>
<evidence type="ECO:0008006" key="4">
    <source>
        <dbReference type="Google" id="ProtNLM"/>
    </source>
</evidence>
<feature type="compositionally biased region" description="Basic and acidic residues" evidence="1">
    <location>
        <begin position="30"/>
        <end position="40"/>
    </location>
</feature>
<feature type="compositionally biased region" description="Polar residues" evidence="1">
    <location>
        <begin position="1"/>
        <end position="10"/>
    </location>
</feature>
<organism evidence="2 3">
    <name type="scientific">Neocucurbitaria cava</name>
    <dbReference type="NCBI Taxonomy" id="798079"/>
    <lineage>
        <taxon>Eukaryota</taxon>
        <taxon>Fungi</taxon>
        <taxon>Dikarya</taxon>
        <taxon>Ascomycota</taxon>
        <taxon>Pezizomycotina</taxon>
        <taxon>Dothideomycetes</taxon>
        <taxon>Pleosporomycetidae</taxon>
        <taxon>Pleosporales</taxon>
        <taxon>Pleosporineae</taxon>
        <taxon>Cucurbitariaceae</taxon>
        <taxon>Neocucurbitaria</taxon>
    </lineage>
</organism>
<dbReference type="EMBL" id="JAPEUY010000014">
    <property type="protein sequence ID" value="KAJ4366236.1"/>
    <property type="molecule type" value="Genomic_DNA"/>
</dbReference>
<evidence type="ECO:0000313" key="2">
    <source>
        <dbReference type="EMBL" id="KAJ4366236.1"/>
    </source>
</evidence>
<evidence type="ECO:0000256" key="1">
    <source>
        <dbReference type="SAM" id="MobiDB-lite"/>
    </source>
</evidence>
<dbReference type="AlphaFoldDB" id="A0A9W8Y3Z2"/>
<keyword evidence="3" id="KW-1185">Reference proteome</keyword>